<feature type="transmembrane region" description="Helical" evidence="7">
    <location>
        <begin position="175"/>
        <end position="196"/>
    </location>
</feature>
<evidence type="ECO:0000256" key="1">
    <source>
        <dbReference type="ARBA" id="ARBA00004141"/>
    </source>
</evidence>
<gene>
    <name evidence="9" type="ORF">CVT24_005378</name>
</gene>
<feature type="transmembrane region" description="Helical" evidence="7">
    <location>
        <begin position="368"/>
        <end position="389"/>
    </location>
</feature>
<feature type="transmembrane region" description="Helical" evidence="7">
    <location>
        <begin position="48"/>
        <end position="66"/>
    </location>
</feature>
<evidence type="ECO:0000256" key="5">
    <source>
        <dbReference type="ARBA" id="ARBA00023136"/>
    </source>
</evidence>
<feature type="transmembrane region" description="Helical" evidence="7">
    <location>
        <begin position="313"/>
        <end position="332"/>
    </location>
</feature>
<evidence type="ECO:0000256" key="2">
    <source>
        <dbReference type="ARBA" id="ARBA00022448"/>
    </source>
</evidence>
<dbReference type="GO" id="GO:0022857">
    <property type="term" value="F:transmembrane transporter activity"/>
    <property type="evidence" value="ECO:0007669"/>
    <property type="project" value="InterPro"/>
</dbReference>
<dbReference type="Proteomes" id="UP000284842">
    <property type="component" value="Unassembled WGS sequence"/>
</dbReference>
<dbReference type="EMBL" id="NHTK01001359">
    <property type="protein sequence ID" value="PPQ99395.1"/>
    <property type="molecule type" value="Genomic_DNA"/>
</dbReference>
<comment type="subcellular location">
    <subcellularLocation>
        <location evidence="1">Membrane</location>
        <topology evidence="1">Multi-pass membrane protein</topology>
    </subcellularLocation>
</comment>
<accession>A0A409Y8F5</accession>
<dbReference type="GO" id="GO:0016020">
    <property type="term" value="C:membrane"/>
    <property type="evidence" value="ECO:0007669"/>
    <property type="project" value="UniProtKB-SubCell"/>
</dbReference>
<dbReference type="PROSITE" id="PS50850">
    <property type="entry name" value="MFS"/>
    <property type="match status" value="1"/>
</dbReference>
<reference evidence="9 10" key="1">
    <citation type="journal article" date="2018" name="Evol. Lett.">
        <title>Horizontal gene cluster transfer increased hallucinogenic mushroom diversity.</title>
        <authorList>
            <person name="Reynolds H.T."/>
            <person name="Vijayakumar V."/>
            <person name="Gluck-Thaler E."/>
            <person name="Korotkin H.B."/>
            <person name="Matheny P.B."/>
            <person name="Slot J.C."/>
        </authorList>
    </citation>
    <scope>NUCLEOTIDE SEQUENCE [LARGE SCALE GENOMIC DNA]</scope>
    <source>
        <strain evidence="9 10">2629</strain>
    </source>
</reference>
<dbReference type="FunFam" id="1.20.1250.20:FF:000013">
    <property type="entry name" value="MFS general substrate transporter"/>
    <property type="match status" value="1"/>
</dbReference>
<feature type="region of interest" description="Disordered" evidence="6">
    <location>
        <begin position="1"/>
        <end position="25"/>
    </location>
</feature>
<protein>
    <recommendedName>
        <fullName evidence="8">Major facilitator superfamily (MFS) profile domain-containing protein</fullName>
    </recommendedName>
</protein>
<dbReference type="PANTHER" id="PTHR43791:SF3">
    <property type="entry name" value="MAJOR FACILITATOR SUPERFAMILY (MFS) PROFILE DOMAIN-CONTAINING PROTEIN"/>
    <property type="match status" value="1"/>
</dbReference>
<dbReference type="SUPFAM" id="SSF103473">
    <property type="entry name" value="MFS general substrate transporter"/>
    <property type="match status" value="1"/>
</dbReference>
<evidence type="ECO:0000256" key="7">
    <source>
        <dbReference type="SAM" id="Phobius"/>
    </source>
</evidence>
<keyword evidence="5 7" id="KW-0472">Membrane</keyword>
<dbReference type="OrthoDB" id="3639251at2759"/>
<proteinExistence type="predicted"/>
<feature type="transmembrane region" description="Helical" evidence="7">
    <location>
        <begin position="344"/>
        <end position="362"/>
    </location>
</feature>
<comment type="caution">
    <text evidence="9">The sequence shown here is derived from an EMBL/GenBank/DDBJ whole genome shotgun (WGS) entry which is preliminary data.</text>
</comment>
<dbReference type="InterPro" id="IPR011701">
    <property type="entry name" value="MFS"/>
</dbReference>
<evidence type="ECO:0000256" key="4">
    <source>
        <dbReference type="ARBA" id="ARBA00022989"/>
    </source>
</evidence>
<feature type="domain" description="Major facilitator superfamily (MFS) profile" evidence="8">
    <location>
        <begin position="43"/>
        <end position="460"/>
    </location>
</feature>
<keyword evidence="10" id="KW-1185">Reference proteome</keyword>
<dbReference type="STRING" id="181874.A0A409Y8F5"/>
<dbReference type="InParanoid" id="A0A409Y8F5"/>
<feature type="compositionally biased region" description="Basic and acidic residues" evidence="6">
    <location>
        <begin position="7"/>
        <end position="19"/>
    </location>
</feature>
<feature type="transmembrane region" description="Helical" evidence="7">
    <location>
        <begin position="434"/>
        <end position="456"/>
    </location>
</feature>
<feature type="transmembrane region" description="Helical" evidence="7">
    <location>
        <begin position="86"/>
        <end position="108"/>
    </location>
</feature>
<evidence type="ECO:0000313" key="9">
    <source>
        <dbReference type="EMBL" id="PPQ99395.1"/>
    </source>
</evidence>
<evidence type="ECO:0000259" key="8">
    <source>
        <dbReference type="PROSITE" id="PS50850"/>
    </source>
</evidence>
<dbReference type="Pfam" id="PF07690">
    <property type="entry name" value="MFS_1"/>
    <property type="match status" value="1"/>
</dbReference>
<dbReference type="Gene3D" id="1.20.1250.20">
    <property type="entry name" value="MFS general substrate transporter like domains"/>
    <property type="match status" value="2"/>
</dbReference>
<evidence type="ECO:0000313" key="10">
    <source>
        <dbReference type="Proteomes" id="UP000284842"/>
    </source>
</evidence>
<organism evidence="9 10">
    <name type="scientific">Panaeolus cyanescens</name>
    <dbReference type="NCBI Taxonomy" id="181874"/>
    <lineage>
        <taxon>Eukaryota</taxon>
        <taxon>Fungi</taxon>
        <taxon>Dikarya</taxon>
        <taxon>Basidiomycota</taxon>
        <taxon>Agaricomycotina</taxon>
        <taxon>Agaricomycetes</taxon>
        <taxon>Agaricomycetidae</taxon>
        <taxon>Agaricales</taxon>
        <taxon>Agaricineae</taxon>
        <taxon>Galeropsidaceae</taxon>
        <taxon>Panaeolus</taxon>
    </lineage>
</organism>
<dbReference type="PANTHER" id="PTHR43791">
    <property type="entry name" value="PERMEASE-RELATED"/>
    <property type="match status" value="1"/>
</dbReference>
<dbReference type="AlphaFoldDB" id="A0A409Y8F5"/>
<name>A0A409Y8F5_9AGAR</name>
<evidence type="ECO:0000256" key="3">
    <source>
        <dbReference type="ARBA" id="ARBA00022692"/>
    </source>
</evidence>
<dbReference type="InterPro" id="IPR036259">
    <property type="entry name" value="MFS_trans_sf"/>
</dbReference>
<sequence>MSTTHSTDSELCKNEKDVSNESVKLESGVTSHDPVLERSAIRAIDWRLMPIFALVYSFSLIVRMNISSAYTAGMSADLQLSIDNRYSIINCMYLMPFLFLQLPGNLVLRRLGVRNMLAFVVFGEGICVLGMGFARSWGWLVLCRVLEGAFECVILSSMLFLMSTWYKRYEVHKRVAIFLQISITAGGLSPLFGYALNQMDGVGNYAGWRWIFIIEGLLMVVLSTTTYLLIPEFPDRNTFLTVEQTEAVLKRIDEDRGDAMPDEITYQKIKRHMGDWKIWCYGLIFLFYALPGYGQNFFLPIILKGMGWSTKAALLLSVLPFLPSLPICIILSHYSDKLKHRGSFIIGGTVVCSIGLALTAFAKENSVRYLGIFLMNAGNGSTVPAMIAYSMNNVVTHSKRSVVSAITLSCSSVGGVIASVTFRAADYPRYIPGLSVTMGCQLMVVVVVIPLTYHLYNQNKLSREGKLAEPLEGVPGFQYTL</sequence>
<evidence type="ECO:0000256" key="6">
    <source>
        <dbReference type="SAM" id="MobiDB-lite"/>
    </source>
</evidence>
<feature type="transmembrane region" description="Helical" evidence="7">
    <location>
        <begin position="115"/>
        <end position="133"/>
    </location>
</feature>
<dbReference type="InterPro" id="IPR020846">
    <property type="entry name" value="MFS_dom"/>
</dbReference>
<keyword evidence="4 7" id="KW-1133">Transmembrane helix</keyword>
<keyword evidence="3 7" id="KW-0812">Transmembrane</keyword>
<feature type="transmembrane region" description="Helical" evidence="7">
    <location>
        <begin position="276"/>
        <end position="293"/>
    </location>
</feature>
<feature type="transmembrane region" description="Helical" evidence="7">
    <location>
        <begin position="401"/>
        <end position="422"/>
    </location>
</feature>
<feature type="transmembrane region" description="Helical" evidence="7">
    <location>
        <begin position="208"/>
        <end position="230"/>
    </location>
</feature>
<keyword evidence="2" id="KW-0813">Transport</keyword>
<feature type="transmembrane region" description="Helical" evidence="7">
    <location>
        <begin position="139"/>
        <end position="163"/>
    </location>
</feature>